<sequence length="95" mass="10702">MGYCSNFFSGGRGMMRGGMFGMGLLWWVLVAVVIIGAVYFMKNRTNQQINTSNPTQTESAQQAARPSAFDVLDEEYAKGNITEEEYVHKKEVLRK</sequence>
<dbReference type="Proteomes" id="UP000065511">
    <property type="component" value="Chromosome"/>
</dbReference>
<feature type="transmembrane region" description="Helical" evidence="1">
    <location>
        <begin position="20"/>
        <end position="40"/>
    </location>
</feature>
<accession>A0A0S3K6M6</accession>
<dbReference type="EMBL" id="JXLC01000004">
    <property type="protein sequence ID" value="OJG92742.1"/>
    <property type="molecule type" value="Genomic_DNA"/>
</dbReference>
<keyword evidence="1" id="KW-1133">Transmembrane helix</keyword>
<reference evidence="3 5" key="1">
    <citation type="submission" date="2014-12" db="EMBL/GenBank/DDBJ databases">
        <title>Draft genome sequences of 29 type strains of Enterococci.</title>
        <authorList>
            <person name="Zhong Z."/>
            <person name="Sun Z."/>
            <person name="Liu W."/>
            <person name="Zhang W."/>
            <person name="Zhang H."/>
        </authorList>
    </citation>
    <scope>NUCLEOTIDE SEQUENCE [LARGE SCALE GENOMIC DNA]</scope>
    <source>
        <strain evidence="3 5">DSM 22801</strain>
    </source>
</reference>
<evidence type="ECO:0000256" key="1">
    <source>
        <dbReference type="SAM" id="Phobius"/>
    </source>
</evidence>
<organism evidence="3 5">
    <name type="scientific">Enterococcus silesiacus</name>
    <dbReference type="NCBI Taxonomy" id="332949"/>
    <lineage>
        <taxon>Bacteria</taxon>
        <taxon>Bacillati</taxon>
        <taxon>Bacillota</taxon>
        <taxon>Bacilli</taxon>
        <taxon>Lactobacillales</taxon>
        <taxon>Enterococcaceae</taxon>
        <taxon>Enterococcus</taxon>
    </lineage>
</organism>
<dbReference type="EMBL" id="CP013614">
    <property type="protein sequence ID" value="ALR99949.1"/>
    <property type="molecule type" value="Genomic_DNA"/>
</dbReference>
<name>A0A0S3K6M6_9ENTE</name>
<evidence type="ECO:0000313" key="5">
    <source>
        <dbReference type="Proteomes" id="UP000183039"/>
    </source>
</evidence>
<keyword evidence="1" id="KW-0812">Transmembrane</keyword>
<evidence type="ECO:0008006" key="6">
    <source>
        <dbReference type="Google" id="ProtNLM"/>
    </source>
</evidence>
<reference evidence="2 4" key="2">
    <citation type="submission" date="2015-12" db="EMBL/GenBank/DDBJ databases">
        <authorList>
            <person name="Lauer A."/>
            <person name="Humrighouse B."/>
            <person name="Loparev V."/>
            <person name="Shewmaker P.L."/>
            <person name="Whitney A.M."/>
            <person name="McLaughlin R.W."/>
        </authorList>
    </citation>
    <scope>NUCLEOTIDE SEQUENCE [LARGE SCALE GENOMIC DNA]</scope>
    <source>
        <strain evidence="2 4">LMG 23085</strain>
    </source>
</reference>
<proteinExistence type="predicted"/>
<keyword evidence="1" id="KW-0472">Membrane</keyword>
<dbReference type="AlphaFoldDB" id="A0A0S3K6M6"/>
<protein>
    <recommendedName>
        <fullName evidence="6">SHOCT domain-containing protein</fullName>
    </recommendedName>
</protein>
<evidence type="ECO:0000313" key="3">
    <source>
        <dbReference type="EMBL" id="OJG92742.1"/>
    </source>
</evidence>
<dbReference type="KEGG" id="ess:ATZ33_00695"/>
<evidence type="ECO:0000313" key="4">
    <source>
        <dbReference type="Proteomes" id="UP000065511"/>
    </source>
</evidence>
<dbReference type="Proteomes" id="UP000183039">
    <property type="component" value="Unassembled WGS sequence"/>
</dbReference>
<keyword evidence="4" id="KW-1185">Reference proteome</keyword>
<evidence type="ECO:0000313" key="2">
    <source>
        <dbReference type="EMBL" id="ALR99949.1"/>
    </source>
</evidence>
<gene>
    <name evidence="2" type="ORF">ATZ33_00695</name>
    <name evidence="3" type="ORF">RV15_GL002687</name>
</gene>
<dbReference type="OrthoDB" id="2329101at2"/>